<dbReference type="InterPro" id="IPR006311">
    <property type="entry name" value="TAT_signal"/>
</dbReference>
<dbReference type="PANTHER" id="PTHR11014:SF63">
    <property type="entry name" value="METALLOPEPTIDASE, PUTATIVE (AFU_ORTHOLOGUE AFUA_6G09600)-RELATED"/>
    <property type="match status" value="1"/>
</dbReference>
<dbReference type="SUPFAM" id="SSF53187">
    <property type="entry name" value="Zn-dependent exopeptidases"/>
    <property type="match status" value="1"/>
</dbReference>
<accession>A0ABU0QP50</accession>
<keyword evidence="3" id="KW-1185">Reference proteome</keyword>
<dbReference type="PANTHER" id="PTHR11014">
    <property type="entry name" value="PEPTIDASE M20 FAMILY MEMBER"/>
    <property type="match status" value="1"/>
</dbReference>
<evidence type="ECO:0000313" key="2">
    <source>
        <dbReference type="EMBL" id="MDQ0749168.1"/>
    </source>
</evidence>
<sequence length="472" mass="49779">MKRPTEHALARRTLLAAGMAAAAGAGTVWGTAGKAAAGEWRGPVGNGPVEAEVTRLEAGLIELRRDLHRHPELPGEERRTADVVARELRAAGLTVTTGVGGHGVVGVLHGTRPGRTVAYRADMDAVPPKDIVGGGQAAAHLCGHDIHTTVALGVATVLARLRQHLSGTVVFLFQPAEESLSGARAMIEAGVLERTRVEEIHALHCGPFPVGRFAVTGGYGMPGQDKAEVTLQGPDAPEAARRLAADIGALATVTPPQTPADIERMVTDARTPDGPFARFVALRASAQDTKVSVSYRCWPRERYTEIRGEIRRLATSYAGAAVSFPAEPFPALVCPEPDARALARHLRRAPGRDPVVTLHSAFPPFSGEDYALYLDRVPGTYTFLGVRAPGAPITAGYPHFPDFAPDERSIGIGVRAMAGWLAQRSHRQGVPGGHAVRDPWGSSSVEPVCSVTRIGVKSTASTGDLPVPGLRA</sequence>
<reference evidence="2 3" key="1">
    <citation type="submission" date="2023-07" db="EMBL/GenBank/DDBJ databases">
        <title>Comparative genomics of wheat-associated soil bacteria to identify genetic determinants of phenazine resistance.</title>
        <authorList>
            <person name="Mouncey N."/>
        </authorList>
    </citation>
    <scope>NUCLEOTIDE SEQUENCE [LARGE SCALE GENOMIC DNA]</scope>
    <source>
        <strain evidence="2 3">B3I12</strain>
    </source>
</reference>
<proteinExistence type="predicted"/>
<comment type="caution">
    <text evidence="2">The sequence shown here is derived from an EMBL/GenBank/DDBJ whole genome shotgun (WGS) entry which is preliminary data.</text>
</comment>
<protein>
    <submittedName>
        <fullName evidence="2">Amidohydrolase</fullName>
    </submittedName>
</protein>
<dbReference type="EMBL" id="JAUSYP010000001">
    <property type="protein sequence ID" value="MDQ0749168.1"/>
    <property type="molecule type" value="Genomic_DNA"/>
</dbReference>
<organism evidence="2 3">
    <name type="scientific">Streptomyces africanus</name>
    <dbReference type="NCBI Taxonomy" id="231024"/>
    <lineage>
        <taxon>Bacteria</taxon>
        <taxon>Bacillati</taxon>
        <taxon>Actinomycetota</taxon>
        <taxon>Actinomycetes</taxon>
        <taxon>Kitasatosporales</taxon>
        <taxon>Streptomycetaceae</taxon>
        <taxon>Streptomyces</taxon>
    </lineage>
</organism>
<dbReference type="PROSITE" id="PS51318">
    <property type="entry name" value="TAT"/>
    <property type="match status" value="1"/>
</dbReference>
<dbReference type="InterPro" id="IPR017439">
    <property type="entry name" value="Amidohydrolase"/>
</dbReference>
<dbReference type="Pfam" id="PF01546">
    <property type="entry name" value="Peptidase_M20"/>
    <property type="match status" value="1"/>
</dbReference>
<evidence type="ECO:0000256" key="1">
    <source>
        <dbReference type="SAM" id="SignalP"/>
    </source>
</evidence>
<dbReference type="Gene3D" id="3.40.630.10">
    <property type="entry name" value="Zn peptidases"/>
    <property type="match status" value="2"/>
</dbReference>
<feature type="signal peptide" evidence="1">
    <location>
        <begin position="1"/>
        <end position="22"/>
    </location>
</feature>
<dbReference type="Proteomes" id="UP001232755">
    <property type="component" value="Unassembled WGS sequence"/>
</dbReference>
<gene>
    <name evidence="2" type="ORF">QF034_003399</name>
</gene>
<keyword evidence="1" id="KW-0732">Signal</keyword>
<name>A0ABU0QP50_9ACTN</name>
<dbReference type="NCBIfam" id="TIGR01891">
    <property type="entry name" value="amidohydrolases"/>
    <property type="match status" value="1"/>
</dbReference>
<evidence type="ECO:0000313" key="3">
    <source>
        <dbReference type="Proteomes" id="UP001232755"/>
    </source>
</evidence>
<dbReference type="InterPro" id="IPR002933">
    <property type="entry name" value="Peptidase_M20"/>
</dbReference>
<feature type="chain" id="PRO_5046549723" evidence="1">
    <location>
        <begin position="23"/>
        <end position="472"/>
    </location>
</feature>